<dbReference type="EMBL" id="NCKW01011465">
    <property type="protein sequence ID" value="POM63456.1"/>
    <property type="molecule type" value="Genomic_DNA"/>
</dbReference>
<organism evidence="1 2">
    <name type="scientific">Phytophthora palmivora</name>
    <dbReference type="NCBI Taxonomy" id="4796"/>
    <lineage>
        <taxon>Eukaryota</taxon>
        <taxon>Sar</taxon>
        <taxon>Stramenopiles</taxon>
        <taxon>Oomycota</taxon>
        <taxon>Peronosporomycetes</taxon>
        <taxon>Peronosporales</taxon>
        <taxon>Peronosporaceae</taxon>
        <taxon>Phytophthora</taxon>
    </lineage>
</organism>
<evidence type="ECO:0000313" key="2">
    <source>
        <dbReference type="Proteomes" id="UP000237271"/>
    </source>
</evidence>
<sequence length="86" mass="10169">MEAELMERIKVFATEKRIDIRTLSVDEDPVLQDAELVESVNRILKRTRKYNARVPITWAQSFKKRRGLLPDQIMKARPRGKNLHPR</sequence>
<evidence type="ECO:0000313" key="1">
    <source>
        <dbReference type="EMBL" id="POM63456.1"/>
    </source>
</evidence>
<protein>
    <submittedName>
        <fullName evidence="1">Uncharacterized protein</fullName>
    </submittedName>
</protein>
<keyword evidence="2" id="KW-1185">Reference proteome</keyword>
<dbReference type="OrthoDB" id="6157326at2759"/>
<gene>
    <name evidence="1" type="ORF">PHPALM_21137</name>
</gene>
<proteinExistence type="predicted"/>
<name>A0A2P4XD29_9STRA</name>
<comment type="caution">
    <text evidence="1">The sequence shown here is derived from an EMBL/GenBank/DDBJ whole genome shotgun (WGS) entry which is preliminary data.</text>
</comment>
<dbReference type="AlphaFoldDB" id="A0A2P4XD29"/>
<accession>A0A2P4XD29</accession>
<dbReference type="Proteomes" id="UP000237271">
    <property type="component" value="Unassembled WGS sequence"/>
</dbReference>
<reference evidence="1 2" key="1">
    <citation type="journal article" date="2017" name="Genome Biol. Evol.">
        <title>Phytophthora megakarya and P. palmivora, closely related causal agents of cacao black pod rot, underwent increases in genome sizes and gene numbers by different mechanisms.</title>
        <authorList>
            <person name="Ali S.S."/>
            <person name="Shao J."/>
            <person name="Lary D.J."/>
            <person name="Kronmiller B."/>
            <person name="Shen D."/>
            <person name="Strem M.D."/>
            <person name="Amoako-Attah I."/>
            <person name="Akrofi A.Y."/>
            <person name="Begoude B.A."/>
            <person name="Ten Hoopen G.M."/>
            <person name="Coulibaly K."/>
            <person name="Kebe B.I."/>
            <person name="Melnick R.L."/>
            <person name="Guiltinan M.J."/>
            <person name="Tyler B.M."/>
            <person name="Meinhardt L.W."/>
            <person name="Bailey B.A."/>
        </authorList>
    </citation>
    <scope>NUCLEOTIDE SEQUENCE [LARGE SCALE GENOMIC DNA]</scope>
    <source>
        <strain evidence="2">sbr112.9</strain>
    </source>
</reference>